<keyword evidence="1" id="KW-0645">Protease</keyword>
<evidence type="ECO:0000256" key="3">
    <source>
        <dbReference type="ARBA" id="ARBA00022807"/>
    </source>
</evidence>
<evidence type="ECO:0000256" key="2">
    <source>
        <dbReference type="ARBA" id="ARBA00022801"/>
    </source>
</evidence>
<evidence type="ECO:0000259" key="7">
    <source>
        <dbReference type="Pfam" id="PF12919"/>
    </source>
</evidence>
<dbReference type="Pfam" id="PF12919">
    <property type="entry name" value="TcdA_TcdB"/>
    <property type="match status" value="1"/>
</dbReference>
<evidence type="ECO:0000259" key="6">
    <source>
        <dbReference type="Pfam" id="PF12918"/>
    </source>
</evidence>
<keyword evidence="2" id="KW-0378">Hydrolase</keyword>
<protein>
    <recommendedName>
        <fullName evidence="10">Cysteine protease domain, YopT-type</fullName>
    </recommendedName>
</protein>
<dbReference type="InterPro" id="IPR006473">
    <property type="entry name" value="Peptidase_C58_Yopt"/>
</dbReference>
<dbReference type="GO" id="GO:0016757">
    <property type="term" value="F:glycosyltransferase activity"/>
    <property type="evidence" value="ECO:0007669"/>
    <property type="project" value="InterPro"/>
</dbReference>
<dbReference type="InterPro" id="IPR029044">
    <property type="entry name" value="Nucleotide-diphossugar_trans"/>
</dbReference>
<dbReference type="InterPro" id="IPR024772">
    <property type="entry name" value="TcdA/TcdB_N"/>
</dbReference>
<dbReference type="RefSeq" id="WP_051489817.1">
    <property type="nucleotide sequence ID" value="NZ_JALD01000038.1"/>
</dbReference>
<dbReference type="Pfam" id="PF12918">
    <property type="entry name" value="TcdB_N"/>
    <property type="match status" value="1"/>
</dbReference>
<evidence type="ECO:0000313" key="9">
    <source>
        <dbReference type="Proteomes" id="UP000022311"/>
    </source>
</evidence>
<evidence type="ECO:0000256" key="5">
    <source>
        <dbReference type="SAM" id="MobiDB-lite"/>
    </source>
</evidence>
<keyword evidence="3" id="KW-0788">Thiol protease</keyword>
<dbReference type="EMBL" id="JALD01000038">
    <property type="protein sequence ID" value="EUD11672.1"/>
    <property type="molecule type" value="Genomic_DNA"/>
</dbReference>
<proteinExistence type="predicted"/>
<evidence type="ECO:0000256" key="4">
    <source>
        <dbReference type="SAM" id="Coils"/>
    </source>
</evidence>
<dbReference type="GO" id="GO:0004197">
    <property type="term" value="F:cysteine-type endopeptidase activity"/>
    <property type="evidence" value="ECO:0007669"/>
    <property type="project" value="InterPro"/>
</dbReference>
<dbReference type="Pfam" id="PF11996">
    <property type="entry name" value="DUF3491"/>
    <property type="match status" value="1"/>
</dbReference>
<sequence length="2995" mass="340194">MRVNTISLPSQQERNPVEKTNTPNAINRNNKEKITHEPFINRITKVKNTSTDEVIAIGKLIQEEIRKTINPVSPLPVSTTGNWKSAIMHRLGLLMSGDSSQISLIDSNNAHQPKFTSVIPQASSLPFSVDVHHPYNEQTSTTSISSVQYVKVKKIKKRSLDNIEKNNMETNKNKNVKYSLSKDNIENKIFNNSQNKQIPHHLLLEPLKKSINSYNSLSEKNSREGIELLKEQANLLSRLHEELNEKSNGENYSNERSNILKLISEVQNEYMSHKVEIEKLIHVVWVAGAPPESITKYAHAYKNAYPEFTFNLWIDPNAMSAYLFNKEIKEIAFDNAKHEVINLLTPKELETLKTKTDLTPEFNEKLKDNFEYHLLKCILRLQDAVMRYAYVKGVLTFNDQNRLDFLKEVLSYDDEKINKFKSKLQDNITKLNVIEKKLAHIFGPDKIKIHNVNHLPEMKIVNYKQNYQKELILRANYAAASDMLRTYILKNHGGIYADYDVTPGYTQGVYKIIQENSQDFDFLEKEEHRRALNDELLTLVSGEPSSELKNKLSSDDKNRLNIILNKIKDQKDEIKVFAPINTEVIRDSMLMSKRHQFWGTVWNVRGNNNFLATHKGSRVMDFVIDGQKHAYQEIWGIREQLRREDIGKQHSYYNPNNNDHLEPLRAREKVEAKLFVSDLESNDMKLRKKENLKTLEKDLTEYGKLLALEENGVKKKDIRATPEFLKGYKDSNAVNSIPEFKREMNIKNIISLMKKYEKNLSPEQKGALAYEVESRALAVTFQPRVEEYHQLFEKVKSDGELDPSAKERLIPQLFLLNLVGDGFGGRCDPLAMLLLTEKFLESKNKQGLTESLVEKLYSTAAVLSEPIRYTDTEVEKAKQLINVLARLHAKNPMYSTNEKVWKDKKENQSLNEIIKLLHETNNEPILLKLEAPGHAMAAWSIKNKENRIYGFYDPNGGLVEFSSINKLELYIHGLFEKSGLNKAIKYHLNIKDDKKTFVFNNVITLDGEILSKYKTAPNDKTLKEILEISIFDSKAQNTKKVKKQKIIFDPKKYNPGSLFSHYRMDGIIPKKYSTLQITGPDAIMRSIKNYYNSLGALGQCRLDQSDNRFKGLGESTFVGNLKEISGTSHKHYDWVNQKSVGINDITPDDESTWLGKKINIKETFANINSITRDNAFEKITPTGLDLKKLQIGWPSELKQKLNAEWPTLEKDYNQLISSDYLDLDKLSDIDRKIYQYLLLSENSLVRWVGISLSDQLYEKINKSSIPIENKAHYLLTDINKKLNENQKSINSILASNHATKIIIWESDFTNKLLIAKELTILTARKKEVMELIKNKNKNLNNELNQYCSLKNKEQLETITNTEKERLSLILTKISDTPKIASELAEIEKKLINIPISTTFKINDKEINILNIEDKNSLKNNFNGDGDAITLWDKYITNKDKIKNALQQDAIKTYGNNRVEFKNILTNLKENELIKKITDYKYSFNDIKEIIEYGILQKESGVIINSAALAAPSNELVNIILNCTGGNDSDAKILLKKLYDYLFNKDDVHFGPSSYEQSLKVSFMSVLELLDKKNLSKYFLSVMNQNVSALGVSFSSIEGNLTSDIMIAGMKDGLSNKNTILDRMNYLFNILYQINNDIKTGKSITVESIKTIFKQKELGFMLQSDSLIHDYLKKIENTREVSLTEMIQGFTGRNSFLECVPYITADKYPTITNSLLNEIKSRSPSIYSMSDSTFVEPKMLKGLGYIGNDSYLTNPILGSKLHDVSISAKYQALQWSDFYGRNALLWQDTAIKFEGKNVKFHPQILLTPQEGRCMGLAELYLRTNSEEQYNTLQTNLDLASALYQESQNQQSQLSESDKHLLTSIQSQIEHAQQHGNSKLLLSSSVNKIRLSDFETKSVADYLIKNNIIKLLITTPFHSIIISKLNEKWRVTDPNFGGVNFSNLEKALSFIEQSINISPEVHRLYTGGDANASIDIHFVPDNDWNQIVSYDALELTSRPYQSTLEKISTLPITISIKNRNIPLVELYKFGVTVEGKRIDEKNINGIDDASTKLKINGNLLNDYLSKYHLNEGEVSTIHYLLSSLQYQPDTQKVKLSEVIAGPSAPTSLLVRLEHQRNKFAAFLKSELTRMSMTLIKNGVDLNSPTTKVIDLKLNRSLSEIDVSLQTSQGKKSVKLDVSTMGLSFKESFDALQEGFDAMHLDEIMSILGIMQYAKMAATGEHLTSLDHANHVSDLKTLFDSALGLTLLAVGEKSFGTSVSQIKLETIVATKIQQIATKFGGATGSLLTKAATVIKLPLLDTALNLWSLGDAVQTYLNPNISSEERLLAGIDIGFATTYTSLALLGTVFPPLALSTIPIYFFQQEVKNLLRHNHHIDMRRKAWLSLEHYLNESSKLTILAKPEKKLLDLSPNKLLGGVTIDLSVSPPTFNAYRSYNDGRDFGNHAHLSDQQVKESSGYAKACTSTLDIPEIHLFGSIDKVICNDNAKHEYQLAKGYANRLWPPTFPVIPKGDYTTVILGYSARIIAYTEAKRMNDGTYKELARTDHVLMHKDHKSTIITCSDNFTTFAIPPLEKELFLLKNQDILHAMKESWFTLKGGKNGMILQTNGIGNVDFQGQPHTQNILSFKNLGQGFSVHVNLNQNSRQTVVRSLLPYLTHHSSKMMDLIQNNINTLIGSDYGYDTFIGNQYDNHFTLGAIGGTVHLGGGNNVVEIPVPDTKTKVYRTSIHLSPNSGMQYFKYKGGINDIDHITYNDDSIYLFFDKNRNLDAKRIEIHAHKDGDISEYVNKLVFSTEDGLNLKLTEDKKTFTLESANMTSWRKYHKNNELDYELIINSLYESYCKKNTCIFFDELMKIFVTNKNIECIINKPDISFNVPTNYSSITYGESGVHYISNAINSEPTTIILKNSASKIEHIDISPLLVPVSGEKIAVYAKVSGSKLIITVHKGSHQKEYTLLSSDSSKLDSSLSRLEFSNSTYLTLLDIYKLVSTSQGNVLIFECN</sequence>
<dbReference type="InterPro" id="IPR021882">
    <property type="entry name" value="DUF3491"/>
</dbReference>
<name>A0AAV3M7I7_9GAMM</name>
<dbReference type="CDD" id="cd20495">
    <property type="entry name" value="C58_PaToxP-like"/>
    <property type="match status" value="2"/>
</dbReference>
<dbReference type="Gene3D" id="3.90.550.20">
    <property type="match status" value="1"/>
</dbReference>
<reference evidence="8 9" key="1">
    <citation type="submission" date="2014-01" db="EMBL/GenBank/DDBJ databases">
        <authorList>
            <person name="Durkin A.S."/>
            <person name="McCorrison J."/>
            <person name="Torralba M."/>
            <person name="Gillis M."/>
            <person name="Haft D.H."/>
            <person name="Methe B."/>
            <person name="Sutton G."/>
            <person name="Nelson K.E."/>
        </authorList>
    </citation>
    <scope>NUCLEOTIDE SEQUENCE [LARGE SCALE GENOMIC DNA]</scope>
    <source>
        <strain evidence="8 9">205/92</strain>
    </source>
</reference>
<dbReference type="InterPro" id="IPR024770">
    <property type="entry name" value="TcdA/TcdB_cat"/>
</dbReference>
<organism evidence="8 9">
    <name type="scientific">Providencia alcalifaciens 205/92</name>
    <dbReference type="NCBI Taxonomy" id="1256988"/>
    <lineage>
        <taxon>Bacteria</taxon>
        <taxon>Pseudomonadati</taxon>
        <taxon>Pseudomonadota</taxon>
        <taxon>Gammaproteobacteria</taxon>
        <taxon>Enterobacterales</taxon>
        <taxon>Morganellaceae</taxon>
        <taxon>Providencia</taxon>
    </lineage>
</organism>
<feature type="domain" description="TcdA/TcdB toxin N-terminal helical" evidence="6">
    <location>
        <begin position="177"/>
        <end position="239"/>
    </location>
</feature>
<feature type="domain" description="GT44" evidence="7">
    <location>
        <begin position="279"/>
        <end position="639"/>
    </location>
</feature>
<gene>
    <name evidence="8" type="ORF">HMPREF1563_0284</name>
</gene>
<evidence type="ECO:0000256" key="1">
    <source>
        <dbReference type="ARBA" id="ARBA00022670"/>
    </source>
</evidence>
<dbReference type="GO" id="GO:0006508">
    <property type="term" value="P:proteolysis"/>
    <property type="evidence" value="ECO:0007669"/>
    <property type="project" value="UniProtKB-KW"/>
</dbReference>
<evidence type="ECO:0000313" key="8">
    <source>
        <dbReference type="EMBL" id="EUD11672.1"/>
    </source>
</evidence>
<feature type="compositionally biased region" description="Polar residues" evidence="5">
    <location>
        <begin position="1"/>
        <end position="28"/>
    </location>
</feature>
<comment type="caution">
    <text evidence="8">The sequence shown here is derived from an EMBL/GenBank/DDBJ whole genome shotgun (WGS) entry which is preliminary data.</text>
</comment>
<dbReference type="SUPFAM" id="SSF53448">
    <property type="entry name" value="Nucleotide-diphospho-sugar transferases"/>
    <property type="match status" value="1"/>
</dbReference>
<evidence type="ECO:0008006" key="10">
    <source>
        <dbReference type="Google" id="ProtNLM"/>
    </source>
</evidence>
<keyword evidence="4" id="KW-0175">Coiled coil</keyword>
<dbReference type="NCBIfam" id="TIGR01586">
    <property type="entry name" value="yopT_cys_prot"/>
    <property type="match status" value="1"/>
</dbReference>
<accession>A0AAV3M7I7</accession>
<feature type="coiled-coil region" evidence="4">
    <location>
        <begin position="1322"/>
        <end position="1356"/>
    </location>
</feature>
<dbReference type="Proteomes" id="UP000022311">
    <property type="component" value="Unassembled WGS sequence"/>
</dbReference>
<feature type="region of interest" description="Disordered" evidence="5">
    <location>
        <begin position="1"/>
        <end position="33"/>
    </location>
</feature>